<organism evidence="1 2">
    <name type="scientific">Miniphocaeibacter halophilus</name>
    <dbReference type="NCBI Taxonomy" id="2931922"/>
    <lineage>
        <taxon>Bacteria</taxon>
        <taxon>Bacillati</taxon>
        <taxon>Bacillota</taxon>
        <taxon>Tissierellia</taxon>
        <taxon>Tissierellales</taxon>
        <taxon>Peptoniphilaceae</taxon>
        <taxon>Miniphocaeibacter</taxon>
    </lineage>
</organism>
<evidence type="ECO:0000313" key="2">
    <source>
        <dbReference type="Proteomes" id="UP000595814"/>
    </source>
</evidence>
<accession>A0AC61MPF1</accession>
<sequence length="507" mass="55293">MKKHKIMDFLSALGRSLMMPIAALAASGVILGITGALLKTQVLETIPLLKQPVIFYILNTLKTISGIVFTLIPVLFAISISFGLAKEDKEIAAFAGFIGYYTFLVSASCVLQSNVINFDSLNISTILGVETIDMGAVAGIITGVTVAALHNKYHKIEFPVGIAFYGGKRFVSIVVILAMTLIGQIAPFIWQPISYGITFLGKAISNSGAFGVFTFGFLERLLIPTGLHHVLNGIFRTTAVGGVYEGIEGCLNIFLQFFDKVDISEMTQFTRFLGQGKMPFMMFGLPAAAFAIYRTTPKEKSEKVKALMIAGVAASIISGITEPLEFAFMFIAPAIFVFHAVMGGISFMLMSILGVTVGNTGGGIIDFIIWGVLQPGSKWYWIIIVGVLYAIIYYFVFRWYFTKKNLSIDVADNENELQEVSMDSKVDFSLGAEVIKGLGGKENITSINNCISRLRVDIINMDKLDEDILKRTGSMGIVRPSDTHIHVIYGPKVEKIANAVKEVLKNG</sequence>
<evidence type="ECO:0000313" key="1">
    <source>
        <dbReference type="EMBL" id="QQK07277.1"/>
    </source>
</evidence>
<dbReference type="Proteomes" id="UP000595814">
    <property type="component" value="Chromosome"/>
</dbReference>
<gene>
    <name evidence="1" type="ORF">JFY71_08100</name>
</gene>
<proteinExistence type="predicted"/>
<name>A0AC61MPF1_9FIRM</name>
<protein>
    <submittedName>
        <fullName evidence="1">PTS transporter subunit EIIC</fullName>
    </submittedName>
</protein>
<dbReference type="EMBL" id="CP066744">
    <property type="protein sequence ID" value="QQK07277.1"/>
    <property type="molecule type" value="Genomic_DNA"/>
</dbReference>
<keyword evidence="2" id="KW-1185">Reference proteome</keyword>
<reference evidence="1 2" key="1">
    <citation type="journal article" date="2022" name="Int. J. Syst. Evol. Microbiol.">
        <title>Miniphocaeibacter halophilus sp. nov., an ammonium-tolerant acetate-producing bacterium isolated from a biogas system.</title>
        <authorList>
            <person name="Schnurer A."/>
            <person name="Singh A."/>
            <person name="Bi S."/>
            <person name="Qiao W."/>
            <person name="Westerholm M."/>
        </authorList>
    </citation>
    <scope>NUCLEOTIDE SEQUENCE [LARGE SCALE GENOMIC DNA]</scope>
    <source>
        <strain evidence="1 2">AMB_01</strain>
    </source>
</reference>